<accession>A0A2G9H138</accession>
<comment type="subcellular location">
    <subcellularLocation>
        <location evidence="2">Chromosome</location>
        <location evidence="2">Telomere</location>
    </subcellularLocation>
    <subcellularLocation>
        <location evidence="1">Nucleus</location>
    </subcellularLocation>
</comment>
<evidence type="ECO:0000256" key="1">
    <source>
        <dbReference type="ARBA" id="ARBA00004123"/>
    </source>
</evidence>
<evidence type="ECO:0000256" key="2">
    <source>
        <dbReference type="ARBA" id="ARBA00004574"/>
    </source>
</evidence>
<evidence type="ECO:0000313" key="9">
    <source>
        <dbReference type="EMBL" id="PIN11238.1"/>
    </source>
</evidence>
<dbReference type="EMBL" id="NKXS01002995">
    <property type="protein sequence ID" value="PIN11238.1"/>
    <property type="molecule type" value="Genomic_DNA"/>
</dbReference>
<dbReference type="GO" id="GO:0010833">
    <property type="term" value="P:telomere maintenance via telomere lengthening"/>
    <property type="evidence" value="ECO:0007669"/>
    <property type="project" value="TreeGrafter"/>
</dbReference>
<evidence type="ECO:0000256" key="5">
    <source>
        <dbReference type="ARBA" id="ARBA00022454"/>
    </source>
</evidence>
<comment type="similarity">
    <text evidence="3">Belongs to the CTC1 family.</text>
</comment>
<proteinExistence type="inferred from homology"/>
<evidence type="ECO:0000256" key="3">
    <source>
        <dbReference type="ARBA" id="ARBA00006332"/>
    </source>
</evidence>
<dbReference type="STRING" id="429701.A0A2G9H138"/>
<dbReference type="AlphaFoldDB" id="A0A2G9H138"/>
<reference evidence="10" key="1">
    <citation type="journal article" date="2018" name="Gigascience">
        <title>Genome assembly of the Pink Ipe (Handroanthus impetiginosus, Bignoniaceae), a highly valued, ecologically keystone Neotropical timber forest tree.</title>
        <authorList>
            <person name="Silva-Junior O.B."/>
            <person name="Grattapaglia D."/>
            <person name="Novaes E."/>
            <person name="Collevatti R.G."/>
        </authorList>
    </citation>
    <scope>NUCLEOTIDE SEQUENCE [LARGE SCALE GENOMIC DNA]</scope>
    <source>
        <strain evidence="10">cv. UFG-1</strain>
    </source>
</reference>
<dbReference type="GO" id="GO:1990879">
    <property type="term" value="C:CST complex"/>
    <property type="evidence" value="ECO:0007669"/>
    <property type="project" value="TreeGrafter"/>
</dbReference>
<organism evidence="9 10">
    <name type="scientific">Handroanthus impetiginosus</name>
    <dbReference type="NCBI Taxonomy" id="429701"/>
    <lineage>
        <taxon>Eukaryota</taxon>
        <taxon>Viridiplantae</taxon>
        <taxon>Streptophyta</taxon>
        <taxon>Embryophyta</taxon>
        <taxon>Tracheophyta</taxon>
        <taxon>Spermatophyta</taxon>
        <taxon>Magnoliopsida</taxon>
        <taxon>eudicotyledons</taxon>
        <taxon>Gunneridae</taxon>
        <taxon>Pentapetalae</taxon>
        <taxon>asterids</taxon>
        <taxon>lamiids</taxon>
        <taxon>Lamiales</taxon>
        <taxon>Bignoniaceae</taxon>
        <taxon>Crescentiina</taxon>
        <taxon>Tabebuia alliance</taxon>
        <taxon>Handroanthus</taxon>
    </lineage>
</organism>
<gene>
    <name evidence="9" type="ORF">CDL12_16164</name>
</gene>
<comment type="caution">
    <text evidence="9">The sequence shown here is derived from an EMBL/GenBank/DDBJ whole genome shotgun (WGS) entry which is preliminary data.</text>
</comment>
<dbReference type="OrthoDB" id="2314520at2759"/>
<dbReference type="Proteomes" id="UP000231279">
    <property type="component" value="Unassembled WGS sequence"/>
</dbReference>
<dbReference type="GO" id="GO:0042162">
    <property type="term" value="F:telomeric DNA binding"/>
    <property type="evidence" value="ECO:0007669"/>
    <property type="project" value="TreeGrafter"/>
</dbReference>
<evidence type="ECO:0000256" key="7">
    <source>
        <dbReference type="ARBA" id="ARBA00023125"/>
    </source>
</evidence>
<dbReference type="InterPro" id="IPR042617">
    <property type="entry name" value="CTC1-like"/>
</dbReference>
<evidence type="ECO:0000313" key="10">
    <source>
        <dbReference type="Proteomes" id="UP000231279"/>
    </source>
</evidence>
<dbReference type="GO" id="GO:0045740">
    <property type="term" value="P:positive regulation of DNA replication"/>
    <property type="evidence" value="ECO:0007669"/>
    <property type="project" value="TreeGrafter"/>
</dbReference>
<dbReference type="PANTHER" id="PTHR14865:SF2">
    <property type="entry name" value="CST COMPLEX SUBUNIT CTC1"/>
    <property type="match status" value="1"/>
</dbReference>
<keyword evidence="7" id="KW-0238">DNA-binding</keyword>
<keyword evidence="6" id="KW-0779">Telomere</keyword>
<keyword evidence="8" id="KW-0539">Nucleus</keyword>
<dbReference type="PANTHER" id="PTHR14865">
    <property type="entry name" value="CST COMPLEX SUBUNIT CTC1"/>
    <property type="match status" value="1"/>
</dbReference>
<name>A0A2G9H138_9LAMI</name>
<sequence>MNYLYHCPTDEDSRSRSLFFDCKQISLELGSGIFHLLMLTHKFPILQKVRFDAKKKVQLFSEAIVLPWDLLVSRKHEEAVPTMDSSGCWRDSLENFTKPEDHHTHKRCKIEQASREASNYGLNDATNGLSGNFNGSCSSYSNSSTENTCVSNHSPELPCLIGTKGVNCHCLAKLLFLHLETVGLPGGSSQSTVATSLIADALQISYLKPMQFQCSVVGVYILVLEKAKTTAVFQPSGHSILSAIKIPFAGFVMDDGSSSCCCWADSESAAALLGPKDDKGPSYSSTIIRLNQILEKHSRVVVKNCGSIYDPSCQELPFSVDPNRLITSSDEDILTSLIVNASSPTWSIVGSVVDPKTNNGLEERMNELDIAVPPLMNIWATRVCYAHMLREGRDIIQELIQSQVTFNLV</sequence>
<keyword evidence="5" id="KW-0158">Chromosome</keyword>
<keyword evidence="10" id="KW-1185">Reference proteome</keyword>
<evidence type="ECO:0000256" key="4">
    <source>
        <dbReference type="ARBA" id="ARBA00016175"/>
    </source>
</evidence>
<protein>
    <recommendedName>
        <fullName evidence="4">CST complex subunit CTC1</fullName>
    </recommendedName>
</protein>
<evidence type="ECO:0000256" key="6">
    <source>
        <dbReference type="ARBA" id="ARBA00022895"/>
    </source>
</evidence>
<dbReference type="GO" id="GO:0003697">
    <property type="term" value="F:single-stranded DNA binding"/>
    <property type="evidence" value="ECO:0007669"/>
    <property type="project" value="TreeGrafter"/>
</dbReference>
<evidence type="ECO:0000256" key="8">
    <source>
        <dbReference type="ARBA" id="ARBA00023242"/>
    </source>
</evidence>